<evidence type="ECO:0008006" key="4">
    <source>
        <dbReference type="Google" id="ProtNLM"/>
    </source>
</evidence>
<dbReference type="PANTHER" id="PTHR12603">
    <property type="entry name" value="CCR4-NOT TRANSCRIPTION COMPLEX RELATED"/>
    <property type="match status" value="1"/>
</dbReference>
<reference evidence="2 3" key="1">
    <citation type="submission" date="2017-07" db="EMBL/GenBank/DDBJ databases">
        <authorList>
            <person name="Talla V."/>
            <person name="Backstrom N."/>
        </authorList>
    </citation>
    <scope>NUCLEOTIDE SEQUENCE [LARGE SCALE GENOMIC DNA]</scope>
</reference>
<dbReference type="EMBL" id="FZQP02000493">
    <property type="protein sequence ID" value="VVC89261.1"/>
    <property type="molecule type" value="Genomic_DNA"/>
</dbReference>
<organism evidence="2 3">
    <name type="scientific">Leptidea sinapis</name>
    <dbReference type="NCBI Taxonomy" id="189913"/>
    <lineage>
        <taxon>Eukaryota</taxon>
        <taxon>Metazoa</taxon>
        <taxon>Ecdysozoa</taxon>
        <taxon>Arthropoda</taxon>
        <taxon>Hexapoda</taxon>
        <taxon>Insecta</taxon>
        <taxon>Pterygota</taxon>
        <taxon>Neoptera</taxon>
        <taxon>Endopterygota</taxon>
        <taxon>Lepidoptera</taxon>
        <taxon>Glossata</taxon>
        <taxon>Ditrysia</taxon>
        <taxon>Papilionoidea</taxon>
        <taxon>Pieridae</taxon>
        <taxon>Dismorphiinae</taxon>
        <taxon>Leptidea</taxon>
    </lineage>
</organism>
<dbReference type="GO" id="GO:0016567">
    <property type="term" value="P:protein ubiquitination"/>
    <property type="evidence" value="ECO:0007669"/>
    <property type="project" value="TreeGrafter"/>
</dbReference>
<gene>
    <name evidence="2" type="ORF">LSINAPIS_LOCUS2432</name>
</gene>
<sequence length="244" mass="26521">MSVLNQSGEEQVECPLYMPVLLEPNPGRRERPVSCMSEGLPGEPRRLHSTQSGTGGRHKDGEEGSRAEATQQDAGVEASARERSCRAEQPGVRGGTTVVINQSPAYAGSQCVRQSPSASAYVTYVSSADALRAIQAVNNVTLDGRVLKGSLGTTKYCANFMKNQPCDPKASFTKEEMHAGLHQVYERRLHQQLINSTKDRIGTDDKLGSSSSSNTEKSNSKDVTASQINSVSTSNEWHHEREQQ</sequence>
<feature type="region of interest" description="Disordered" evidence="1">
    <location>
        <begin position="196"/>
        <end position="244"/>
    </location>
</feature>
<dbReference type="SUPFAM" id="SSF54928">
    <property type="entry name" value="RNA-binding domain, RBD"/>
    <property type="match status" value="1"/>
</dbReference>
<feature type="compositionally biased region" description="Polar residues" evidence="1">
    <location>
        <begin position="222"/>
        <end position="235"/>
    </location>
</feature>
<accession>A0A5E4PUZ8</accession>
<dbReference type="InterPro" id="IPR035979">
    <property type="entry name" value="RBD_domain_sf"/>
</dbReference>
<dbReference type="GO" id="GO:0004842">
    <property type="term" value="F:ubiquitin-protein transferase activity"/>
    <property type="evidence" value="ECO:0007669"/>
    <property type="project" value="InterPro"/>
</dbReference>
<dbReference type="InterPro" id="IPR039780">
    <property type="entry name" value="Mot2"/>
</dbReference>
<dbReference type="AlphaFoldDB" id="A0A5E4PUZ8"/>
<evidence type="ECO:0000256" key="1">
    <source>
        <dbReference type="SAM" id="MobiDB-lite"/>
    </source>
</evidence>
<name>A0A5E4PUZ8_9NEOP</name>
<dbReference type="GO" id="GO:0030014">
    <property type="term" value="C:CCR4-NOT complex"/>
    <property type="evidence" value="ECO:0007669"/>
    <property type="project" value="InterPro"/>
</dbReference>
<evidence type="ECO:0000313" key="2">
    <source>
        <dbReference type="EMBL" id="VVC89261.1"/>
    </source>
</evidence>
<feature type="compositionally biased region" description="Basic and acidic residues" evidence="1">
    <location>
        <begin position="57"/>
        <end position="66"/>
    </location>
</feature>
<dbReference type="GO" id="GO:0003676">
    <property type="term" value="F:nucleic acid binding"/>
    <property type="evidence" value="ECO:0007669"/>
    <property type="project" value="InterPro"/>
</dbReference>
<dbReference type="InterPro" id="IPR012677">
    <property type="entry name" value="Nucleotide-bd_a/b_plait_sf"/>
</dbReference>
<feature type="region of interest" description="Disordered" evidence="1">
    <location>
        <begin position="1"/>
        <end position="92"/>
    </location>
</feature>
<dbReference type="Proteomes" id="UP000324832">
    <property type="component" value="Unassembled WGS sequence"/>
</dbReference>
<evidence type="ECO:0000313" key="3">
    <source>
        <dbReference type="Proteomes" id="UP000324832"/>
    </source>
</evidence>
<dbReference type="PANTHER" id="PTHR12603:SF0">
    <property type="entry name" value="CCR4-NOT TRANSCRIPTION COMPLEX SUBUNIT 4"/>
    <property type="match status" value="1"/>
</dbReference>
<proteinExistence type="predicted"/>
<keyword evidence="3" id="KW-1185">Reference proteome</keyword>
<dbReference type="Gene3D" id="3.30.70.330">
    <property type="match status" value="1"/>
</dbReference>
<feature type="compositionally biased region" description="Basic and acidic residues" evidence="1">
    <location>
        <begin position="197"/>
        <end position="207"/>
    </location>
</feature>
<protein>
    <recommendedName>
        <fullName evidence="4">RRM domain-containing protein</fullName>
    </recommendedName>
</protein>